<dbReference type="EMBL" id="CAJPEX010002765">
    <property type="protein sequence ID" value="CAG0921469.1"/>
    <property type="molecule type" value="Genomic_DNA"/>
</dbReference>
<reference evidence="2" key="1">
    <citation type="submission" date="2020-11" db="EMBL/GenBank/DDBJ databases">
        <authorList>
            <person name="Tran Van P."/>
        </authorList>
    </citation>
    <scope>NUCLEOTIDE SEQUENCE</scope>
</reference>
<organism evidence="2">
    <name type="scientific">Notodromas monacha</name>
    <dbReference type="NCBI Taxonomy" id="399045"/>
    <lineage>
        <taxon>Eukaryota</taxon>
        <taxon>Metazoa</taxon>
        <taxon>Ecdysozoa</taxon>
        <taxon>Arthropoda</taxon>
        <taxon>Crustacea</taxon>
        <taxon>Oligostraca</taxon>
        <taxon>Ostracoda</taxon>
        <taxon>Podocopa</taxon>
        <taxon>Podocopida</taxon>
        <taxon>Cypridocopina</taxon>
        <taxon>Cypridoidea</taxon>
        <taxon>Cyprididae</taxon>
        <taxon>Notodromas</taxon>
    </lineage>
</organism>
<accession>A0A7R9GI63</accession>
<dbReference type="Proteomes" id="UP000678499">
    <property type="component" value="Unassembled WGS sequence"/>
</dbReference>
<feature type="region of interest" description="Disordered" evidence="1">
    <location>
        <begin position="1"/>
        <end position="36"/>
    </location>
</feature>
<feature type="region of interest" description="Disordered" evidence="1">
    <location>
        <begin position="109"/>
        <end position="139"/>
    </location>
</feature>
<sequence length="621" mass="70607">MKRQERQSPETETAEGSKKTTKNSSGAPNAEFKEMTDMLMRLEKSIERWKKEVADAAKKKEEEERQKRETETIVTMVQVPENTLKVMEKIEKLNNDGWRRLKRFLATEETSDGAEGTKQRRACNQEDAPETTETDMPKRMQRALEKRKKEAFEMITRIDTELVKHALMNVGERFVLDKEGTGKVQTFEFGKTRIHTGKFEDLMNLWEKRTTGDRREEDEDSDEEERMDAEGSGEPHGAEECQMNMEVMDTHEEKKEENVRCPLRSTPIESRIDLQELDVDVFQYAISGWAAVIGTGTYTAEEIKEKVYADLNLDDSFKFVQIYVRWFLTMYEDFMDKMATVFGVPIIAIGASPPNPTLGEDEGKTLDKDEEGLPVVPLTVQGRMNAVLDEARMQAGRTFQTKLYEELRNKIGIRQGAQGSPGWWALPTPIDYLTKYSRAYGKLKSFGHIAPRGLLKFARDHGMVIAFGLELLPERYAVKSCSGKCAIWGEDGGVFFGIPPTQAHAHCGLTGPVGACKGGEDRFYDPERKGVAGDPFISMLTGKLEYDECFTTDMALYHPKRQDTKEGVCSGDVVKVRGLQYQTIVVFKTYKGCWVVGCGGRFFYPMEMLCVAEWHKVSRRV</sequence>
<evidence type="ECO:0000256" key="1">
    <source>
        <dbReference type="SAM" id="MobiDB-lite"/>
    </source>
</evidence>
<protein>
    <submittedName>
        <fullName evidence="2">Uncharacterized protein</fullName>
    </submittedName>
</protein>
<name>A0A7R9GI63_9CRUS</name>
<dbReference type="EMBL" id="OA884802">
    <property type="protein sequence ID" value="CAD7281317.1"/>
    <property type="molecule type" value="Genomic_DNA"/>
</dbReference>
<feature type="region of interest" description="Disordered" evidence="1">
    <location>
        <begin position="209"/>
        <end position="238"/>
    </location>
</feature>
<keyword evidence="3" id="KW-1185">Reference proteome</keyword>
<evidence type="ECO:0000313" key="3">
    <source>
        <dbReference type="Proteomes" id="UP000678499"/>
    </source>
</evidence>
<dbReference type="AlphaFoldDB" id="A0A7R9GI63"/>
<proteinExistence type="predicted"/>
<gene>
    <name evidence="2" type="ORF">NMOB1V02_LOCUS8965</name>
</gene>
<evidence type="ECO:0000313" key="2">
    <source>
        <dbReference type="EMBL" id="CAD7281317.1"/>
    </source>
</evidence>
<feature type="compositionally biased region" description="Acidic residues" evidence="1">
    <location>
        <begin position="216"/>
        <end position="227"/>
    </location>
</feature>